<dbReference type="Proteomes" id="UP000472275">
    <property type="component" value="Chromosome 16"/>
</dbReference>
<name>A0A663FFW2_AQUCH</name>
<protein>
    <submittedName>
        <fullName evidence="1">Uncharacterized protein</fullName>
    </submittedName>
</protein>
<organism evidence="1 2">
    <name type="scientific">Aquila chrysaetos chrysaetos</name>
    <dbReference type="NCBI Taxonomy" id="223781"/>
    <lineage>
        <taxon>Eukaryota</taxon>
        <taxon>Metazoa</taxon>
        <taxon>Chordata</taxon>
        <taxon>Craniata</taxon>
        <taxon>Vertebrata</taxon>
        <taxon>Euteleostomi</taxon>
        <taxon>Archelosauria</taxon>
        <taxon>Archosauria</taxon>
        <taxon>Dinosauria</taxon>
        <taxon>Saurischia</taxon>
        <taxon>Theropoda</taxon>
        <taxon>Coelurosauria</taxon>
        <taxon>Aves</taxon>
        <taxon>Neognathae</taxon>
        <taxon>Neoaves</taxon>
        <taxon>Telluraves</taxon>
        <taxon>Accipitrimorphae</taxon>
        <taxon>Accipitriformes</taxon>
        <taxon>Accipitridae</taxon>
        <taxon>Accipitrinae</taxon>
        <taxon>Aquila</taxon>
    </lineage>
</organism>
<sequence length="221" mass="23864">MAAAMAAMAAAVREWAAAAARQDAAWRAAMAAWAPLLVSLAGLAAQMRAAQRLAWGGSPLGPFGDLRERLWRKQRGAAEALLEQLGGRRCGPCGTPWGPAWPPCCGCTRSGRRSWAWRRPCGAGRAAPRWLTRWRGCRTWRRYLESKLLLLRIRCDSLADVEALPQSWERILARYKEDVVQGSSAYSRPKGPFPELRADVSALGTACGPGGACCVGLSSSG</sequence>
<dbReference type="PANTHER" id="PTHR16234:SF5">
    <property type="entry name" value="AFG2-INTERACTING RIBOSOME MATURATION FACTOR"/>
    <property type="match status" value="1"/>
</dbReference>
<keyword evidence="2" id="KW-1185">Reference proteome</keyword>
<dbReference type="Pfam" id="PF15011">
    <property type="entry name" value="CA109-like"/>
    <property type="match status" value="1"/>
</dbReference>
<dbReference type="Ensembl" id="ENSACCT00020024793.1">
    <property type="protein sequence ID" value="ENSACCP00020023741.1"/>
    <property type="gene ID" value="ENSACCG00020016301.1"/>
</dbReference>
<accession>A0A663FFW2</accession>
<dbReference type="GO" id="GO:0005737">
    <property type="term" value="C:cytoplasm"/>
    <property type="evidence" value="ECO:0007669"/>
    <property type="project" value="TreeGrafter"/>
</dbReference>
<evidence type="ECO:0000313" key="2">
    <source>
        <dbReference type="Proteomes" id="UP000472275"/>
    </source>
</evidence>
<reference evidence="1" key="1">
    <citation type="submission" date="2025-08" db="UniProtKB">
        <authorList>
            <consortium name="Ensembl"/>
        </authorList>
    </citation>
    <scope>IDENTIFICATION</scope>
</reference>
<dbReference type="InterPro" id="IPR029159">
    <property type="entry name" value="CA109-like"/>
</dbReference>
<proteinExistence type="predicted"/>
<evidence type="ECO:0000313" key="1">
    <source>
        <dbReference type="Ensembl" id="ENSACCP00020023741.1"/>
    </source>
</evidence>
<gene>
    <name evidence="1" type="primary">AIRIM</name>
</gene>
<reference evidence="1" key="2">
    <citation type="submission" date="2025-09" db="UniProtKB">
        <authorList>
            <consortium name="Ensembl"/>
        </authorList>
    </citation>
    <scope>IDENTIFICATION</scope>
</reference>
<dbReference type="PANTHER" id="PTHR16234">
    <property type="entry name" value="SIMILAR TO HYPOTHETICAL PROTEIN FLJ20508"/>
    <property type="match status" value="1"/>
</dbReference>
<dbReference type="AlphaFoldDB" id="A0A663FFW2"/>
<dbReference type="GO" id="GO:0005634">
    <property type="term" value="C:nucleus"/>
    <property type="evidence" value="ECO:0007669"/>
    <property type="project" value="TreeGrafter"/>
</dbReference>
<dbReference type="InParanoid" id="A0A663FFW2"/>